<evidence type="ECO:0000256" key="8">
    <source>
        <dbReference type="ARBA" id="ARBA00022490"/>
    </source>
</evidence>
<dbReference type="InterPro" id="IPR014753">
    <property type="entry name" value="Arrestin_N"/>
</dbReference>
<evidence type="ECO:0000256" key="14">
    <source>
        <dbReference type="ARBA" id="ARBA00023136"/>
    </source>
</evidence>
<keyword evidence="14" id="KW-0472">Membrane</keyword>
<keyword evidence="18" id="KW-0966">Cell projection</keyword>
<dbReference type="GO" id="GO:0002031">
    <property type="term" value="P:G protein-coupled receptor internalization"/>
    <property type="evidence" value="ECO:0007669"/>
    <property type="project" value="TreeGrafter"/>
</dbReference>
<evidence type="ECO:0000256" key="12">
    <source>
        <dbReference type="ARBA" id="ARBA00022927"/>
    </source>
</evidence>
<dbReference type="GO" id="GO:0007399">
    <property type="term" value="P:nervous system development"/>
    <property type="evidence" value="ECO:0007669"/>
    <property type="project" value="UniProtKB-ARBA"/>
</dbReference>
<dbReference type="InterPro" id="IPR011022">
    <property type="entry name" value="Arrestin_C-like"/>
</dbReference>
<dbReference type="GO" id="GO:0005886">
    <property type="term" value="C:plasma membrane"/>
    <property type="evidence" value="ECO:0007669"/>
    <property type="project" value="UniProtKB-SubCell"/>
</dbReference>
<evidence type="ECO:0000256" key="1">
    <source>
        <dbReference type="ARBA" id="ARBA00004123"/>
    </source>
</evidence>
<protein>
    <recommendedName>
        <fullName evidence="21">Beta-arrestin-1</fullName>
    </recommendedName>
    <alternativeName>
        <fullName evidence="22">Arrestin beta-1</fullName>
    </alternativeName>
</protein>
<dbReference type="PANTHER" id="PTHR11792">
    <property type="entry name" value="ARRESTIN"/>
    <property type="match status" value="1"/>
</dbReference>
<evidence type="ECO:0000256" key="21">
    <source>
        <dbReference type="ARBA" id="ARBA00040111"/>
    </source>
</evidence>
<evidence type="ECO:0000256" key="10">
    <source>
        <dbReference type="ARBA" id="ARBA00022700"/>
    </source>
</evidence>
<evidence type="ECO:0000256" key="4">
    <source>
        <dbReference type="ARBA" id="ARBA00004600"/>
    </source>
</evidence>
<dbReference type="InterPro" id="IPR017864">
    <property type="entry name" value="Arrestin_CS"/>
</dbReference>
<dbReference type="GO" id="GO:0005634">
    <property type="term" value="C:nucleus"/>
    <property type="evidence" value="ECO:0007669"/>
    <property type="project" value="UniProtKB-SubCell"/>
</dbReference>
<feature type="domain" description="Arrestin C-terminal-like" evidence="23">
    <location>
        <begin position="193"/>
        <end position="337"/>
    </location>
</feature>
<evidence type="ECO:0000256" key="17">
    <source>
        <dbReference type="ARBA" id="ARBA00023242"/>
    </source>
</evidence>
<evidence type="ECO:0000256" key="6">
    <source>
        <dbReference type="ARBA" id="ARBA00022448"/>
    </source>
</evidence>
<keyword evidence="19" id="KW-0968">Cytoplasmic vesicle</keyword>
<dbReference type="Pfam" id="PF00339">
    <property type="entry name" value="Arrestin_N"/>
    <property type="match status" value="1"/>
</dbReference>
<organism evidence="24 25">
    <name type="scientific">Anabas testudineus</name>
    <name type="common">Climbing perch</name>
    <name type="synonym">Anthias testudineus</name>
    <dbReference type="NCBI Taxonomy" id="64144"/>
    <lineage>
        <taxon>Eukaryota</taxon>
        <taxon>Metazoa</taxon>
        <taxon>Chordata</taxon>
        <taxon>Craniata</taxon>
        <taxon>Vertebrata</taxon>
        <taxon>Euteleostomi</taxon>
        <taxon>Actinopterygii</taxon>
        <taxon>Neopterygii</taxon>
        <taxon>Teleostei</taxon>
        <taxon>Neoteleostei</taxon>
        <taxon>Acanthomorphata</taxon>
        <taxon>Anabantaria</taxon>
        <taxon>Anabantiformes</taxon>
        <taxon>Anabantoidei</taxon>
        <taxon>Anabantidae</taxon>
        <taxon>Anabas</taxon>
    </lineage>
</organism>
<keyword evidence="15" id="KW-0804">Transcription</keyword>
<proteinExistence type="inferred from homology"/>
<keyword evidence="11" id="KW-0832">Ubl conjugation</keyword>
<name>A0A7N6AL46_ANATE</name>
<keyword evidence="8" id="KW-0963">Cytoplasm</keyword>
<dbReference type="GO" id="GO:0005905">
    <property type="term" value="C:clathrin-coated pit"/>
    <property type="evidence" value="ECO:0007669"/>
    <property type="project" value="UniProtKB-SubCell"/>
</dbReference>
<keyword evidence="10" id="KW-0734">Signal transduction inhibitor</keyword>
<dbReference type="GO" id="GO:0045746">
    <property type="term" value="P:negative regulation of Notch signaling pathway"/>
    <property type="evidence" value="ECO:0007669"/>
    <property type="project" value="TreeGrafter"/>
</dbReference>
<dbReference type="InterPro" id="IPR014756">
    <property type="entry name" value="Ig_E-set"/>
</dbReference>
<dbReference type="InterPro" id="IPR014752">
    <property type="entry name" value="Arrestin-like_C"/>
</dbReference>
<evidence type="ECO:0000256" key="11">
    <source>
        <dbReference type="ARBA" id="ARBA00022843"/>
    </source>
</evidence>
<accession>A0A7N6AL46</accession>
<dbReference type="PROSITE" id="PS00295">
    <property type="entry name" value="ARRESTINS"/>
    <property type="match status" value="1"/>
</dbReference>
<dbReference type="GO" id="GO:0007165">
    <property type="term" value="P:signal transduction"/>
    <property type="evidence" value="ECO:0007669"/>
    <property type="project" value="InterPro"/>
</dbReference>
<evidence type="ECO:0000256" key="3">
    <source>
        <dbReference type="ARBA" id="ARBA00004541"/>
    </source>
</evidence>
<evidence type="ECO:0000256" key="5">
    <source>
        <dbReference type="ARBA" id="ARBA00005298"/>
    </source>
</evidence>
<evidence type="ECO:0000256" key="19">
    <source>
        <dbReference type="ARBA" id="ARBA00023329"/>
    </source>
</evidence>
<dbReference type="PRINTS" id="PR00309">
    <property type="entry name" value="ARRESTIN"/>
</dbReference>
<dbReference type="Pfam" id="PF02752">
    <property type="entry name" value="Arrestin_C"/>
    <property type="match status" value="1"/>
</dbReference>
<comment type="similarity">
    <text evidence="5">Belongs to the arrestin family.</text>
</comment>
<keyword evidence="13" id="KW-0805">Transcription regulation</keyword>
<keyword evidence="9" id="KW-0597">Phosphoprotein</keyword>
<evidence type="ECO:0000313" key="24">
    <source>
        <dbReference type="Ensembl" id="ENSATEP00000049532.1"/>
    </source>
</evidence>
<dbReference type="SMART" id="SM01017">
    <property type="entry name" value="Arrestin_C"/>
    <property type="match status" value="1"/>
</dbReference>
<evidence type="ECO:0000256" key="18">
    <source>
        <dbReference type="ARBA" id="ARBA00023273"/>
    </source>
</evidence>
<dbReference type="SUPFAM" id="SSF81296">
    <property type="entry name" value="E set domains"/>
    <property type="match status" value="2"/>
</dbReference>
<dbReference type="GO" id="GO:0001664">
    <property type="term" value="F:G protein-coupled receptor binding"/>
    <property type="evidence" value="ECO:0007669"/>
    <property type="project" value="TreeGrafter"/>
</dbReference>
<keyword evidence="12" id="KW-0653">Protein transport</keyword>
<dbReference type="PANTHER" id="PTHR11792:SF22">
    <property type="entry name" value="BETA-ARRESTIN-1"/>
    <property type="match status" value="1"/>
</dbReference>
<evidence type="ECO:0000256" key="7">
    <source>
        <dbReference type="ARBA" id="ARBA00022475"/>
    </source>
</evidence>
<evidence type="ECO:0000256" key="16">
    <source>
        <dbReference type="ARBA" id="ARBA00023176"/>
    </source>
</evidence>
<evidence type="ECO:0000313" key="25">
    <source>
        <dbReference type="Proteomes" id="UP000265040"/>
    </source>
</evidence>
<keyword evidence="7" id="KW-1003">Cell membrane</keyword>
<sequence length="391" mass="44121">MSLCLFRVFKKASPNGKLTVYLGKRDFVDHVDLVEPVDGVVLIDPEYLKERKVFVTLTCAFRYGREDLDVLGLTFRKDLFVANVQAFPPLPEEKKSLTRLQERLIKKLGEHAYPFTFEIPLNLPCSVTLQPGPEDTGKACGVDFEVKAFCAENAEEKIHKRNSVRLVIRKVQYAPEKPGPQPTAETTRQFLMSDKPLHLEASLDKEIYYHGEPISVNVHVTNNTNKTVKKMKIAVRQYADICLFNTAQYKCPVATEESDDVVAPSSTFCKVFTLTPFLANNREKRVLGENSATYLQRSPEHLTDVQRAVWIACDTSNDLFFSDVSVELPFTLMHPKPLEESSYRDGKLCSPHRLLLICGAEAEITQTSLSSLGIGMFNELLSEPPDIDQED</sequence>
<dbReference type="GeneTree" id="ENSGT00950000182887"/>
<dbReference type="GO" id="GO:0031143">
    <property type="term" value="C:pseudopodium"/>
    <property type="evidence" value="ECO:0007669"/>
    <property type="project" value="UniProtKB-SubCell"/>
</dbReference>
<dbReference type="GO" id="GO:0031410">
    <property type="term" value="C:cytoplasmic vesicle"/>
    <property type="evidence" value="ECO:0007669"/>
    <property type="project" value="UniProtKB-SubCell"/>
</dbReference>
<evidence type="ECO:0000256" key="15">
    <source>
        <dbReference type="ARBA" id="ARBA00023163"/>
    </source>
</evidence>
<reference evidence="24" key="3">
    <citation type="submission" date="2025-09" db="UniProtKB">
        <authorList>
            <consortium name="Ensembl"/>
        </authorList>
    </citation>
    <scope>IDENTIFICATION</scope>
</reference>
<evidence type="ECO:0000256" key="13">
    <source>
        <dbReference type="ARBA" id="ARBA00023015"/>
    </source>
</evidence>
<evidence type="ECO:0000256" key="2">
    <source>
        <dbReference type="ARBA" id="ARBA00004236"/>
    </source>
</evidence>
<reference evidence="24" key="1">
    <citation type="submission" date="2021-04" db="EMBL/GenBank/DDBJ databases">
        <authorList>
            <consortium name="Wellcome Sanger Institute Data Sharing"/>
        </authorList>
    </citation>
    <scope>NUCLEOTIDE SEQUENCE [LARGE SCALE GENOMIC DNA]</scope>
</reference>
<dbReference type="InterPro" id="IPR011021">
    <property type="entry name" value="Arrestin-like_N"/>
</dbReference>
<dbReference type="Gene3D" id="2.60.40.640">
    <property type="match status" value="1"/>
</dbReference>
<evidence type="ECO:0000256" key="22">
    <source>
        <dbReference type="ARBA" id="ARBA00042806"/>
    </source>
</evidence>
<evidence type="ECO:0000256" key="20">
    <source>
        <dbReference type="ARBA" id="ARBA00037818"/>
    </source>
</evidence>
<keyword evidence="17" id="KW-0539">Nucleus</keyword>
<keyword evidence="16" id="KW-0168">Coated pit</keyword>
<comment type="subcellular location">
    <subcellularLocation>
        <location evidence="2">Cell membrane</location>
    </subcellularLocation>
    <subcellularLocation>
        <location evidence="20">Cell projection</location>
        <location evidence="20">Pseudopodium</location>
    </subcellularLocation>
    <subcellularLocation>
        <location evidence="3">Cytoplasmic vesicle</location>
    </subcellularLocation>
    <subcellularLocation>
        <location evidence="4">Membrane</location>
        <location evidence="4">Clathrin-coated pit</location>
    </subcellularLocation>
    <subcellularLocation>
        <location evidence="1">Nucleus</location>
    </subcellularLocation>
</comment>
<dbReference type="Ensembl" id="ENSATET00000038457.2">
    <property type="protein sequence ID" value="ENSATEP00000049532.1"/>
    <property type="gene ID" value="ENSATEG00000000418.3"/>
</dbReference>
<gene>
    <name evidence="24" type="primary">ARRB1</name>
</gene>
<keyword evidence="25" id="KW-1185">Reference proteome</keyword>
<dbReference type="InterPro" id="IPR000698">
    <property type="entry name" value="Arrestin"/>
</dbReference>
<dbReference type="GO" id="GO:0015031">
    <property type="term" value="P:protein transport"/>
    <property type="evidence" value="ECO:0007669"/>
    <property type="project" value="UniProtKB-KW"/>
</dbReference>
<reference evidence="24" key="2">
    <citation type="submission" date="2025-08" db="UniProtKB">
        <authorList>
            <consortium name="Ensembl"/>
        </authorList>
    </citation>
    <scope>IDENTIFICATION</scope>
</reference>
<evidence type="ECO:0000256" key="9">
    <source>
        <dbReference type="ARBA" id="ARBA00022553"/>
    </source>
</evidence>
<keyword evidence="6" id="KW-0813">Transport</keyword>
<dbReference type="AlphaFoldDB" id="A0A7N6AL46"/>
<dbReference type="Proteomes" id="UP000265040">
    <property type="component" value="Chromosome 13"/>
</dbReference>
<dbReference type="Gene3D" id="2.60.40.840">
    <property type="match status" value="1"/>
</dbReference>
<evidence type="ECO:0000259" key="23">
    <source>
        <dbReference type="SMART" id="SM01017"/>
    </source>
</evidence>